<evidence type="ECO:0000313" key="3">
    <source>
        <dbReference type="Proteomes" id="UP001601948"/>
    </source>
</evidence>
<keyword evidence="2" id="KW-0378">Hydrolase</keyword>
<sequence length="306" mass="32813">MAAWAVVQEIFRNVGVQGWVHARCFDCGAEVGSGADEPVVLASVVKVPLVLEFARQVAAGQLDPTDRVRAGGADRLGGVGTAGCHDDVDLSLRDAAFFAITLSDNTAADLLFERVGIDNVRSLVRELGLAETRIVGAPRHIVQSMADDIGARDAAEFAERFPALAASEILSSRALDPQRTTASTPREMTQLLTLIGEDRAGPAEACQWVRDLMRQQLNWHRLAAAFPPEVQVWAKTGTLPGVRNEIGVLEYPDGSRYAVAVFTRADTLAQRLPEVDRAIGAAAAHAIGRIVHGLPYTTFHGRCATS</sequence>
<dbReference type="InterPro" id="IPR045155">
    <property type="entry name" value="Beta-lactam_cat"/>
</dbReference>
<dbReference type="PANTHER" id="PTHR35333:SF3">
    <property type="entry name" value="BETA-LACTAMASE-TYPE TRANSPEPTIDASE FOLD CONTAINING PROTEIN"/>
    <property type="match status" value="1"/>
</dbReference>
<accession>A0ABW6QMV3</accession>
<dbReference type="Pfam" id="PF13354">
    <property type="entry name" value="Beta-lactamase2"/>
    <property type="match status" value="1"/>
</dbReference>
<dbReference type="PANTHER" id="PTHR35333">
    <property type="entry name" value="BETA-LACTAMASE"/>
    <property type="match status" value="1"/>
</dbReference>
<evidence type="ECO:0000259" key="1">
    <source>
        <dbReference type="Pfam" id="PF13354"/>
    </source>
</evidence>
<dbReference type="SUPFAM" id="SSF56601">
    <property type="entry name" value="beta-lactamase/transpeptidase-like"/>
    <property type="match status" value="1"/>
</dbReference>
<dbReference type="InterPro" id="IPR012338">
    <property type="entry name" value="Beta-lactam/transpept-like"/>
</dbReference>
<protein>
    <submittedName>
        <fullName evidence="2">Serine hydrolase</fullName>
    </submittedName>
</protein>
<dbReference type="EMBL" id="JBIAPI010000001">
    <property type="protein sequence ID" value="MFF3222555.1"/>
    <property type="molecule type" value="Genomic_DNA"/>
</dbReference>
<reference evidence="2 3" key="1">
    <citation type="submission" date="2024-10" db="EMBL/GenBank/DDBJ databases">
        <title>The Natural Products Discovery Center: Release of the First 8490 Sequenced Strains for Exploring Actinobacteria Biosynthetic Diversity.</title>
        <authorList>
            <person name="Kalkreuter E."/>
            <person name="Kautsar S.A."/>
            <person name="Yang D."/>
            <person name="Bader C.D."/>
            <person name="Teijaro C.N."/>
            <person name="Fluegel L."/>
            <person name="Davis C.M."/>
            <person name="Simpson J.R."/>
            <person name="Lauterbach L."/>
            <person name="Steele A.D."/>
            <person name="Gui C."/>
            <person name="Meng S."/>
            <person name="Li G."/>
            <person name="Viehrig K."/>
            <person name="Ye F."/>
            <person name="Su P."/>
            <person name="Kiefer A.F."/>
            <person name="Nichols A."/>
            <person name="Cepeda A.J."/>
            <person name="Yan W."/>
            <person name="Fan B."/>
            <person name="Jiang Y."/>
            <person name="Adhikari A."/>
            <person name="Zheng C.-J."/>
            <person name="Schuster L."/>
            <person name="Cowan T.M."/>
            <person name="Smanski M.J."/>
            <person name="Chevrette M.G."/>
            <person name="De Carvalho L.P.S."/>
            <person name="Shen B."/>
        </authorList>
    </citation>
    <scope>NUCLEOTIDE SEQUENCE [LARGE SCALE GENOMIC DNA]</scope>
    <source>
        <strain evidence="2 3">NPDC003040</strain>
    </source>
</reference>
<dbReference type="Gene3D" id="3.40.710.10">
    <property type="entry name" value="DD-peptidase/beta-lactamase superfamily"/>
    <property type="match status" value="1"/>
</dbReference>
<keyword evidence="3" id="KW-1185">Reference proteome</keyword>
<dbReference type="Proteomes" id="UP001601948">
    <property type="component" value="Unassembled WGS sequence"/>
</dbReference>
<gene>
    <name evidence="2" type="ORF">ACFYV7_07145</name>
</gene>
<organism evidence="2 3">
    <name type="scientific">Nocardia suismassiliense</name>
    <dbReference type="NCBI Taxonomy" id="2077092"/>
    <lineage>
        <taxon>Bacteria</taxon>
        <taxon>Bacillati</taxon>
        <taxon>Actinomycetota</taxon>
        <taxon>Actinomycetes</taxon>
        <taxon>Mycobacteriales</taxon>
        <taxon>Nocardiaceae</taxon>
        <taxon>Nocardia</taxon>
    </lineage>
</organism>
<name>A0ABW6QMV3_9NOCA</name>
<dbReference type="RefSeq" id="WP_387714686.1">
    <property type="nucleotide sequence ID" value="NZ_JBIAPI010000001.1"/>
</dbReference>
<dbReference type="InterPro" id="IPR000871">
    <property type="entry name" value="Beta-lactam_class-A"/>
</dbReference>
<proteinExistence type="predicted"/>
<feature type="domain" description="Beta-lactamase class A catalytic" evidence="1">
    <location>
        <begin position="21"/>
        <end position="263"/>
    </location>
</feature>
<dbReference type="GO" id="GO:0016787">
    <property type="term" value="F:hydrolase activity"/>
    <property type="evidence" value="ECO:0007669"/>
    <property type="project" value="UniProtKB-KW"/>
</dbReference>
<evidence type="ECO:0000313" key="2">
    <source>
        <dbReference type="EMBL" id="MFF3222555.1"/>
    </source>
</evidence>
<comment type="caution">
    <text evidence="2">The sequence shown here is derived from an EMBL/GenBank/DDBJ whole genome shotgun (WGS) entry which is preliminary data.</text>
</comment>